<comment type="caution">
    <text evidence="7">The sequence shown here is derived from an EMBL/GenBank/DDBJ whole genome shotgun (WGS) entry which is preliminary data.</text>
</comment>
<feature type="domain" description="Enoyl reductase (ER)" evidence="6">
    <location>
        <begin position="11"/>
        <end position="322"/>
    </location>
</feature>
<evidence type="ECO:0000256" key="2">
    <source>
        <dbReference type="ARBA" id="ARBA00022857"/>
    </source>
</evidence>
<evidence type="ECO:0000259" key="6">
    <source>
        <dbReference type="SMART" id="SM00829"/>
    </source>
</evidence>
<evidence type="ECO:0000256" key="4">
    <source>
        <dbReference type="ARBA" id="ARBA00038919"/>
    </source>
</evidence>
<comment type="similarity">
    <text evidence="1">Belongs to the zinc-containing alcohol dehydrogenase family. Quinone oxidoreductase subfamily.</text>
</comment>
<dbReference type="InterPro" id="IPR020843">
    <property type="entry name" value="ER"/>
</dbReference>
<dbReference type="InterPro" id="IPR013154">
    <property type="entry name" value="ADH-like_N"/>
</dbReference>
<dbReference type="Pfam" id="PF00107">
    <property type="entry name" value="ADH_zinc_N"/>
    <property type="match status" value="1"/>
</dbReference>
<dbReference type="GO" id="GO:0070402">
    <property type="term" value="F:NADPH binding"/>
    <property type="evidence" value="ECO:0007669"/>
    <property type="project" value="TreeGrafter"/>
</dbReference>
<evidence type="ECO:0000256" key="1">
    <source>
        <dbReference type="ARBA" id="ARBA00010371"/>
    </source>
</evidence>
<dbReference type="InterPro" id="IPR002364">
    <property type="entry name" value="Quin_OxRdtase/zeta-crystal_CS"/>
</dbReference>
<dbReference type="SUPFAM" id="SSF50129">
    <property type="entry name" value="GroES-like"/>
    <property type="match status" value="1"/>
</dbReference>
<dbReference type="GO" id="GO:0035925">
    <property type="term" value="F:mRNA 3'-UTR AU-rich region binding"/>
    <property type="evidence" value="ECO:0007669"/>
    <property type="project" value="TreeGrafter"/>
</dbReference>
<dbReference type="PROSITE" id="PS01162">
    <property type="entry name" value="QOR_ZETA_CRYSTAL"/>
    <property type="match status" value="1"/>
</dbReference>
<dbReference type="GO" id="GO:0003960">
    <property type="term" value="F:quinone reductase (NADPH) activity"/>
    <property type="evidence" value="ECO:0007669"/>
    <property type="project" value="UniProtKB-EC"/>
</dbReference>
<evidence type="ECO:0000313" key="8">
    <source>
        <dbReference type="Proteomes" id="UP000004931"/>
    </source>
</evidence>
<dbReference type="InterPro" id="IPR011032">
    <property type="entry name" value="GroES-like_sf"/>
</dbReference>
<dbReference type="EMBL" id="AAVT01000001">
    <property type="protein sequence ID" value="EAW32689.1"/>
    <property type="molecule type" value="Genomic_DNA"/>
</dbReference>
<reference evidence="7 8" key="1">
    <citation type="journal article" date="2010" name="J. Bacteriol.">
        <title>Genome sequence of the oligotrophic marine Gammaproteobacterium HTCC2143, isolated from the Oregon Coast.</title>
        <authorList>
            <person name="Oh H.M."/>
            <person name="Kang I."/>
            <person name="Ferriera S."/>
            <person name="Giovannoni S.J."/>
            <person name="Cho J.C."/>
        </authorList>
    </citation>
    <scope>NUCLEOTIDE SEQUENCE [LARGE SCALE GENOMIC DNA]</scope>
    <source>
        <strain evidence="7 8">HTCC2143</strain>
    </source>
</reference>
<dbReference type="STRING" id="247633.GP2143_15576"/>
<dbReference type="AlphaFoldDB" id="A0Y985"/>
<dbReference type="SUPFAM" id="SSF51735">
    <property type="entry name" value="NAD(P)-binding Rossmann-fold domains"/>
    <property type="match status" value="1"/>
</dbReference>
<keyword evidence="3" id="KW-0560">Oxidoreductase</keyword>
<sequence length="324" mass="34057">MNKAIVIHQYGDSSVLQWQEFALPPLKQGDVLVRNTVAGFNMIDTYMRKGLYPVKFPAVMGVEGAGVVEEVGAGVTGLAIGDRVVYLGGGTGSYSEHSVVAAPRLVVIPEDISDEIAAASYLKGLTVWALLNGSYKVMPGDNVLIYAAAGGVGSLMCQWAKKIGAHVIGIVGSNEKVALAKSYGCDDVINRSTQDILPTVKTLTRGEGVQVVYDSLGADTFETSLDCLAPLGTMVSFGNATGAVPPFSILTLAAKGSLKLVRPQVHAYIAKRADLEHASATLFNMISTGDLSVEITQRFPVSQAAKAHDTVESQQTTGATVLIV</sequence>
<dbReference type="GO" id="GO:0008270">
    <property type="term" value="F:zinc ion binding"/>
    <property type="evidence" value="ECO:0007669"/>
    <property type="project" value="InterPro"/>
</dbReference>
<dbReference type="Gene3D" id="3.90.180.10">
    <property type="entry name" value="Medium-chain alcohol dehydrogenases, catalytic domain"/>
    <property type="match status" value="1"/>
</dbReference>
<dbReference type="FunFam" id="3.40.50.720:FF:000053">
    <property type="entry name" value="Quinone oxidoreductase 1"/>
    <property type="match status" value="1"/>
</dbReference>
<dbReference type="InterPro" id="IPR013149">
    <property type="entry name" value="ADH-like_C"/>
</dbReference>
<dbReference type="CDD" id="cd05286">
    <property type="entry name" value="QOR2"/>
    <property type="match status" value="1"/>
</dbReference>
<dbReference type="Gene3D" id="3.40.50.720">
    <property type="entry name" value="NAD(P)-binding Rossmann-like Domain"/>
    <property type="match status" value="1"/>
</dbReference>
<keyword evidence="8" id="KW-1185">Reference proteome</keyword>
<dbReference type="EC" id="1.6.5.5" evidence="4"/>
<evidence type="ECO:0000313" key="7">
    <source>
        <dbReference type="EMBL" id="EAW32689.1"/>
    </source>
</evidence>
<gene>
    <name evidence="7" type="ORF">GP2143_15576</name>
</gene>
<dbReference type="Pfam" id="PF08240">
    <property type="entry name" value="ADH_N"/>
    <property type="match status" value="1"/>
</dbReference>
<accession>A0Y985</accession>
<name>A0Y985_9GAMM</name>
<comment type="catalytic activity">
    <reaction evidence="5">
        <text>2 a quinone + NADPH + H(+) = 2 a 1,4-benzosemiquinone + NADP(+)</text>
        <dbReference type="Rhea" id="RHEA:14269"/>
        <dbReference type="ChEBI" id="CHEBI:15378"/>
        <dbReference type="ChEBI" id="CHEBI:57783"/>
        <dbReference type="ChEBI" id="CHEBI:58349"/>
        <dbReference type="ChEBI" id="CHEBI:132124"/>
        <dbReference type="ChEBI" id="CHEBI:134225"/>
        <dbReference type="EC" id="1.6.5.5"/>
    </reaction>
</comment>
<dbReference type="PANTHER" id="PTHR48106:SF13">
    <property type="entry name" value="QUINONE OXIDOREDUCTASE-RELATED"/>
    <property type="match status" value="1"/>
</dbReference>
<dbReference type="eggNOG" id="COG0604">
    <property type="taxonomic scope" value="Bacteria"/>
</dbReference>
<dbReference type="InterPro" id="IPR047618">
    <property type="entry name" value="QOR-like"/>
</dbReference>
<keyword evidence="2" id="KW-0521">NADP</keyword>
<dbReference type="InterPro" id="IPR036291">
    <property type="entry name" value="NAD(P)-bd_dom_sf"/>
</dbReference>
<evidence type="ECO:0000256" key="3">
    <source>
        <dbReference type="ARBA" id="ARBA00023002"/>
    </source>
</evidence>
<protein>
    <recommendedName>
        <fullName evidence="4">NADPH:quinone reductase</fullName>
        <ecNumber evidence="4">1.6.5.5</ecNumber>
    </recommendedName>
</protein>
<organism evidence="7 8">
    <name type="scientific">marine gamma proteobacterium HTCC2143</name>
    <dbReference type="NCBI Taxonomy" id="247633"/>
    <lineage>
        <taxon>Bacteria</taxon>
        <taxon>Pseudomonadati</taxon>
        <taxon>Pseudomonadota</taxon>
        <taxon>Gammaproteobacteria</taxon>
        <taxon>Cellvibrionales</taxon>
        <taxon>Spongiibacteraceae</taxon>
        <taxon>BD1-7 clade</taxon>
    </lineage>
</organism>
<dbReference type="OrthoDB" id="9785812at2"/>
<dbReference type="SMART" id="SM00829">
    <property type="entry name" value="PKS_ER"/>
    <property type="match status" value="1"/>
</dbReference>
<proteinExistence type="inferred from homology"/>
<dbReference type="Proteomes" id="UP000004931">
    <property type="component" value="Unassembled WGS sequence"/>
</dbReference>
<dbReference type="GO" id="GO:0005829">
    <property type="term" value="C:cytosol"/>
    <property type="evidence" value="ECO:0007669"/>
    <property type="project" value="TreeGrafter"/>
</dbReference>
<evidence type="ECO:0000256" key="5">
    <source>
        <dbReference type="ARBA" id="ARBA00048980"/>
    </source>
</evidence>
<dbReference type="PANTHER" id="PTHR48106">
    <property type="entry name" value="QUINONE OXIDOREDUCTASE PIG3-RELATED"/>
    <property type="match status" value="1"/>
</dbReference>